<reference evidence="1" key="1">
    <citation type="journal article" date="2015" name="Nature">
        <title>Complex archaea that bridge the gap between prokaryotes and eukaryotes.</title>
        <authorList>
            <person name="Spang A."/>
            <person name="Saw J.H."/>
            <person name="Jorgensen S.L."/>
            <person name="Zaremba-Niedzwiedzka K."/>
            <person name="Martijn J."/>
            <person name="Lind A.E."/>
            <person name="van Eijk R."/>
            <person name="Schleper C."/>
            <person name="Guy L."/>
            <person name="Ettema T.J."/>
        </authorList>
    </citation>
    <scope>NUCLEOTIDE SEQUENCE</scope>
</reference>
<gene>
    <name evidence="1" type="ORF">LCGC14_1856460</name>
</gene>
<accession>A0A0F9INC0</accession>
<protein>
    <submittedName>
        <fullName evidence="1">Uncharacterized protein</fullName>
    </submittedName>
</protein>
<comment type="caution">
    <text evidence="1">The sequence shown here is derived from an EMBL/GenBank/DDBJ whole genome shotgun (WGS) entry which is preliminary data.</text>
</comment>
<sequence>MLLIEKIEDNFSNYAEFKKWKDTQVENNTCYFLTEEKNGAYIWEIDKVKKIIDETQIEATIYNPWCFEIPNNTPWFESVLYFSDKDSCKYFATCFDQE</sequence>
<dbReference type="EMBL" id="LAZR01018722">
    <property type="protein sequence ID" value="KKL95255.1"/>
    <property type="molecule type" value="Genomic_DNA"/>
</dbReference>
<proteinExistence type="predicted"/>
<name>A0A0F9INC0_9ZZZZ</name>
<organism evidence="1">
    <name type="scientific">marine sediment metagenome</name>
    <dbReference type="NCBI Taxonomy" id="412755"/>
    <lineage>
        <taxon>unclassified sequences</taxon>
        <taxon>metagenomes</taxon>
        <taxon>ecological metagenomes</taxon>
    </lineage>
</organism>
<evidence type="ECO:0000313" key="1">
    <source>
        <dbReference type="EMBL" id="KKL95255.1"/>
    </source>
</evidence>
<dbReference type="AlphaFoldDB" id="A0A0F9INC0"/>